<dbReference type="GO" id="GO:0006576">
    <property type="term" value="P:biogenic amine metabolic process"/>
    <property type="evidence" value="ECO:0007669"/>
    <property type="project" value="InterPro"/>
</dbReference>
<dbReference type="SUPFAM" id="SSF52540">
    <property type="entry name" value="P-loop containing nucleoside triphosphate hydrolases"/>
    <property type="match status" value="1"/>
</dbReference>
<accession>A0A644XX63</accession>
<gene>
    <name evidence="1" type="primary">pduV_5</name>
    <name evidence="1" type="ORF">SDC9_67115</name>
</gene>
<dbReference type="AlphaFoldDB" id="A0A644XX63"/>
<dbReference type="NCBIfam" id="TIGR02528">
    <property type="entry name" value="EutP"/>
    <property type="match status" value="1"/>
</dbReference>
<dbReference type="CDD" id="cd00882">
    <property type="entry name" value="Ras_like_GTPase"/>
    <property type="match status" value="1"/>
</dbReference>
<organism evidence="1">
    <name type="scientific">bioreactor metagenome</name>
    <dbReference type="NCBI Taxonomy" id="1076179"/>
    <lineage>
        <taxon>unclassified sequences</taxon>
        <taxon>metagenomes</taxon>
        <taxon>ecological metagenomes</taxon>
    </lineage>
</organism>
<sequence>MKKIMPIGRVGCGKTLLCQCLAGQELHDKKTQTVEVIGGTAIDTPGEYLENKNFYKALVVTAVETDCILLVQACDDAEFCFSPRMYGMFNRPMIGVLTKMDLSADDQQREDLADLLRQVGAERVFCVSSLTGEGIDELRRYLNEPQN</sequence>
<reference evidence="1" key="1">
    <citation type="submission" date="2019-08" db="EMBL/GenBank/DDBJ databases">
        <authorList>
            <person name="Kucharzyk K."/>
            <person name="Murdoch R.W."/>
            <person name="Higgins S."/>
            <person name="Loffler F."/>
        </authorList>
    </citation>
    <scope>NUCLEOTIDE SEQUENCE</scope>
</reference>
<dbReference type="InterPro" id="IPR012381">
    <property type="entry name" value="EutP_PduV"/>
</dbReference>
<evidence type="ECO:0000313" key="1">
    <source>
        <dbReference type="EMBL" id="MPM20679.1"/>
    </source>
</evidence>
<dbReference type="EMBL" id="VSSQ01003434">
    <property type="protein sequence ID" value="MPM20679.1"/>
    <property type="molecule type" value="Genomic_DNA"/>
</dbReference>
<dbReference type="InterPro" id="IPR027417">
    <property type="entry name" value="P-loop_NTPase"/>
</dbReference>
<dbReference type="PANTHER" id="PTHR40453">
    <property type="entry name" value="PROTEIN YOEF"/>
    <property type="match status" value="1"/>
</dbReference>
<protein>
    <submittedName>
        <fullName evidence="1">Propanediol utilization protein PduV</fullName>
    </submittedName>
</protein>
<comment type="caution">
    <text evidence="1">The sequence shown here is derived from an EMBL/GenBank/DDBJ whole genome shotgun (WGS) entry which is preliminary data.</text>
</comment>
<proteinExistence type="predicted"/>
<name>A0A644XX63_9ZZZZ</name>
<dbReference type="GO" id="GO:0005524">
    <property type="term" value="F:ATP binding"/>
    <property type="evidence" value="ECO:0007669"/>
    <property type="project" value="InterPro"/>
</dbReference>
<dbReference type="PANTHER" id="PTHR40453:SF1">
    <property type="entry name" value="PROTEIN YOEF"/>
    <property type="match status" value="1"/>
</dbReference>
<dbReference type="PIRSF" id="PIRSF036409">
    <property type="entry name" value="EutP_PduV"/>
    <property type="match status" value="1"/>
</dbReference>
<dbReference type="Gene3D" id="3.40.50.300">
    <property type="entry name" value="P-loop containing nucleotide triphosphate hydrolases"/>
    <property type="match status" value="1"/>
</dbReference>
<dbReference type="Pfam" id="PF10662">
    <property type="entry name" value="PduV-EutP"/>
    <property type="match status" value="1"/>
</dbReference>